<evidence type="ECO:0000313" key="3">
    <source>
        <dbReference type="Proteomes" id="UP001164743"/>
    </source>
</evidence>
<gene>
    <name evidence="2" type="ORF">PtA15_12A586</name>
</gene>
<keyword evidence="3" id="KW-1185">Reference proteome</keyword>
<name>A0ABY7D2N4_9BASI</name>
<reference evidence="2" key="1">
    <citation type="submission" date="2022-10" db="EMBL/GenBank/DDBJ databases">
        <title>Puccinia triticina Genome sequencing and assembly.</title>
        <authorList>
            <person name="Li C."/>
        </authorList>
    </citation>
    <scope>NUCLEOTIDE SEQUENCE</scope>
    <source>
        <strain evidence="2">Pt15</strain>
    </source>
</reference>
<protein>
    <submittedName>
        <fullName evidence="2">Uncharacterized protein</fullName>
    </submittedName>
</protein>
<dbReference type="Proteomes" id="UP001164743">
    <property type="component" value="Chromosome 12A"/>
</dbReference>
<feature type="compositionally biased region" description="Basic and acidic residues" evidence="1">
    <location>
        <begin position="80"/>
        <end position="90"/>
    </location>
</feature>
<feature type="compositionally biased region" description="Polar residues" evidence="1">
    <location>
        <begin position="1"/>
        <end position="11"/>
    </location>
</feature>
<proteinExistence type="predicted"/>
<dbReference type="EMBL" id="CP110432">
    <property type="protein sequence ID" value="WAQ90596.1"/>
    <property type="molecule type" value="Genomic_DNA"/>
</dbReference>
<evidence type="ECO:0000313" key="2">
    <source>
        <dbReference type="EMBL" id="WAQ90596.1"/>
    </source>
</evidence>
<dbReference type="GeneID" id="77803105"/>
<dbReference type="RefSeq" id="XP_053026151.1">
    <property type="nucleotide sequence ID" value="XM_053162210.1"/>
</dbReference>
<feature type="region of interest" description="Disordered" evidence="1">
    <location>
        <begin position="1"/>
        <end position="90"/>
    </location>
</feature>
<evidence type="ECO:0000256" key="1">
    <source>
        <dbReference type="SAM" id="MobiDB-lite"/>
    </source>
</evidence>
<organism evidence="2 3">
    <name type="scientific">Puccinia triticina</name>
    <dbReference type="NCBI Taxonomy" id="208348"/>
    <lineage>
        <taxon>Eukaryota</taxon>
        <taxon>Fungi</taxon>
        <taxon>Dikarya</taxon>
        <taxon>Basidiomycota</taxon>
        <taxon>Pucciniomycotina</taxon>
        <taxon>Pucciniomycetes</taxon>
        <taxon>Pucciniales</taxon>
        <taxon>Pucciniaceae</taxon>
        <taxon>Puccinia</taxon>
    </lineage>
</organism>
<sequence length="90" mass="9922">MSFDPSTATPSNRRRLGTPDNESDQGRPARRQWHEGTPASPRVAFNPLLHLNPTDPKGAREDPNELSLSLIGPLPASDRSAPRDEQRQQG</sequence>
<accession>A0ABY7D2N4</accession>